<dbReference type="Gene3D" id="1.10.101.10">
    <property type="entry name" value="PGBD-like superfamily/PGBD"/>
    <property type="match status" value="1"/>
</dbReference>
<dbReference type="Proteomes" id="UP001138921">
    <property type="component" value="Unassembled WGS sequence"/>
</dbReference>
<feature type="signal peptide" evidence="8">
    <location>
        <begin position="1"/>
        <end position="20"/>
    </location>
</feature>
<dbReference type="InterPro" id="IPR038063">
    <property type="entry name" value="Transpep_catalytic_dom"/>
</dbReference>
<name>A0A9X1D9I7_9HYPH</name>
<feature type="domain" description="L,D-TPase catalytic" evidence="9">
    <location>
        <begin position="188"/>
        <end position="321"/>
    </location>
</feature>
<dbReference type="PANTHER" id="PTHR30582">
    <property type="entry name" value="L,D-TRANSPEPTIDASE"/>
    <property type="match status" value="1"/>
</dbReference>
<dbReference type="PANTHER" id="PTHR30582:SF30">
    <property type="entry name" value="BLR4375 PROTEIN"/>
    <property type="match status" value="1"/>
</dbReference>
<dbReference type="CDD" id="cd16913">
    <property type="entry name" value="YkuD_like"/>
    <property type="match status" value="1"/>
</dbReference>
<dbReference type="EMBL" id="JAFLWW010000019">
    <property type="protein sequence ID" value="MBT1160188.1"/>
    <property type="molecule type" value="Genomic_DNA"/>
</dbReference>
<dbReference type="InterPro" id="IPR036366">
    <property type="entry name" value="PGBDSf"/>
</dbReference>
<dbReference type="SUPFAM" id="SSF141523">
    <property type="entry name" value="L,D-transpeptidase catalytic domain-like"/>
    <property type="match status" value="1"/>
</dbReference>
<evidence type="ECO:0000256" key="3">
    <source>
        <dbReference type="ARBA" id="ARBA00022679"/>
    </source>
</evidence>
<gene>
    <name evidence="10" type="ORF">J1C56_32170</name>
</gene>
<dbReference type="GO" id="GO:0005576">
    <property type="term" value="C:extracellular region"/>
    <property type="evidence" value="ECO:0007669"/>
    <property type="project" value="TreeGrafter"/>
</dbReference>
<evidence type="ECO:0000259" key="9">
    <source>
        <dbReference type="PROSITE" id="PS52029"/>
    </source>
</evidence>
<evidence type="ECO:0000256" key="6">
    <source>
        <dbReference type="ARBA" id="ARBA00023316"/>
    </source>
</evidence>
<dbReference type="InterPro" id="IPR036365">
    <property type="entry name" value="PGBD-like_sf"/>
</dbReference>
<keyword evidence="11" id="KW-1185">Reference proteome</keyword>
<dbReference type="InterPro" id="IPR050979">
    <property type="entry name" value="LD-transpeptidase"/>
</dbReference>
<keyword evidence="8" id="KW-0732">Signal</keyword>
<keyword evidence="5 7" id="KW-0573">Peptidoglycan synthesis</keyword>
<feature type="chain" id="PRO_5040896424" evidence="8">
    <location>
        <begin position="21"/>
        <end position="332"/>
    </location>
</feature>
<dbReference type="Pfam" id="PF01471">
    <property type="entry name" value="PG_binding_1"/>
    <property type="match status" value="1"/>
</dbReference>
<dbReference type="InterPro" id="IPR002477">
    <property type="entry name" value="Peptidoglycan-bd-like"/>
</dbReference>
<reference evidence="10" key="2">
    <citation type="submission" date="2021-03" db="EMBL/GenBank/DDBJ databases">
        <authorList>
            <person name="Artuso I."/>
            <person name="Turrini P."/>
            <person name="Pirolo M."/>
            <person name="Lugli G.A."/>
            <person name="Ventura M."/>
            <person name="Visca P."/>
        </authorList>
    </citation>
    <scope>NUCLEOTIDE SEQUENCE</scope>
    <source>
        <strain evidence="10">LMG 26462</strain>
    </source>
</reference>
<dbReference type="GO" id="GO:0071972">
    <property type="term" value="F:peptidoglycan L,D-transpeptidase activity"/>
    <property type="evidence" value="ECO:0007669"/>
    <property type="project" value="TreeGrafter"/>
</dbReference>
<dbReference type="PROSITE" id="PS52029">
    <property type="entry name" value="LD_TPASE"/>
    <property type="match status" value="1"/>
</dbReference>
<dbReference type="GO" id="GO:0008360">
    <property type="term" value="P:regulation of cell shape"/>
    <property type="evidence" value="ECO:0007669"/>
    <property type="project" value="UniProtKB-UniRule"/>
</dbReference>
<dbReference type="RefSeq" id="WP_214393976.1">
    <property type="nucleotide sequence ID" value="NZ_JAFLWW010000019.1"/>
</dbReference>
<evidence type="ECO:0000256" key="5">
    <source>
        <dbReference type="ARBA" id="ARBA00022984"/>
    </source>
</evidence>
<feature type="active site" description="Proton donor/acceptor" evidence="7">
    <location>
        <position position="281"/>
    </location>
</feature>
<evidence type="ECO:0000313" key="10">
    <source>
        <dbReference type="EMBL" id="MBT1160188.1"/>
    </source>
</evidence>
<evidence type="ECO:0000313" key="11">
    <source>
        <dbReference type="Proteomes" id="UP001138921"/>
    </source>
</evidence>
<feature type="active site" description="Nucleophile" evidence="7">
    <location>
        <position position="297"/>
    </location>
</feature>
<dbReference type="InterPro" id="IPR005490">
    <property type="entry name" value="LD_TPept_cat_dom"/>
</dbReference>
<sequence length="332" mass="35839">MIRLLVVAAAFLLACGGAQAARLDVTAVDQAQFTSDGPRGFSLAILKAQILLDRARFSPGLIDGRPGENFASAVRAFQTANGFPADGKLTRETWDRLLATSSSPALVTYELTRKDLRGPFTKRIPARLERMSRLSRLGYRDAAEKLAERFHISEQLFRRLNPSIGLTKGGTKLLVPDIGRGDPPAAIAQIEVDKGARVVRVLDASGKALAVYPASIGSDDKPAPSGQAEVKRVVRNPTYHYKPDFAFKGVNTKRPFTIAAGPNNPVGSIWIDLSIESYGIHGTPEPGKIGKTFSHGCIRLTNWDAEDLASMVQKSTKVGFKDEMAAAGDKPK</sequence>
<dbReference type="Pfam" id="PF03734">
    <property type="entry name" value="YkuD"/>
    <property type="match status" value="1"/>
</dbReference>
<dbReference type="GO" id="GO:0016740">
    <property type="term" value="F:transferase activity"/>
    <property type="evidence" value="ECO:0007669"/>
    <property type="project" value="UniProtKB-KW"/>
</dbReference>
<dbReference type="GO" id="GO:0018104">
    <property type="term" value="P:peptidoglycan-protein cross-linking"/>
    <property type="evidence" value="ECO:0007669"/>
    <property type="project" value="TreeGrafter"/>
</dbReference>
<evidence type="ECO:0000256" key="7">
    <source>
        <dbReference type="PROSITE-ProRule" id="PRU01373"/>
    </source>
</evidence>
<dbReference type="Gene3D" id="2.40.440.10">
    <property type="entry name" value="L,D-transpeptidase catalytic domain-like"/>
    <property type="match status" value="1"/>
</dbReference>
<comment type="caution">
    <text evidence="10">The sequence shown here is derived from an EMBL/GenBank/DDBJ whole genome shotgun (WGS) entry which is preliminary data.</text>
</comment>
<dbReference type="SUPFAM" id="SSF47090">
    <property type="entry name" value="PGBD-like"/>
    <property type="match status" value="1"/>
</dbReference>
<organism evidence="10 11">
    <name type="scientific">Aminobacter anthyllidis</name>
    <dbReference type="NCBI Taxonomy" id="1035067"/>
    <lineage>
        <taxon>Bacteria</taxon>
        <taxon>Pseudomonadati</taxon>
        <taxon>Pseudomonadota</taxon>
        <taxon>Alphaproteobacteria</taxon>
        <taxon>Hyphomicrobiales</taxon>
        <taxon>Phyllobacteriaceae</taxon>
        <taxon>Aminobacter</taxon>
    </lineage>
</organism>
<dbReference type="GO" id="GO:0071555">
    <property type="term" value="P:cell wall organization"/>
    <property type="evidence" value="ECO:0007669"/>
    <property type="project" value="UniProtKB-UniRule"/>
</dbReference>
<dbReference type="PROSITE" id="PS51257">
    <property type="entry name" value="PROKAR_LIPOPROTEIN"/>
    <property type="match status" value="1"/>
</dbReference>
<evidence type="ECO:0000256" key="2">
    <source>
        <dbReference type="ARBA" id="ARBA00005992"/>
    </source>
</evidence>
<proteinExistence type="inferred from homology"/>
<evidence type="ECO:0000256" key="4">
    <source>
        <dbReference type="ARBA" id="ARBA00022960"/>
    </source>
</evidence>
<comment type="similarity">
    <text evidence="2">Belongs to the YkuD family.</text>
</comment>
<protein>
    <submittedName>
        <fullName evidence="10">Murein L,D-transpeptidase</fullName>
    </submittedName>
</protein>
<comment type="pathway">
    <text evidence="1 7">Cell wall biogenesis; peptidoglycan biosynthesis.</text>
</comment>
<keyword evidence="4 7" id="KW-0133">Cell shape</keyword>
<keyword evidence="6 7" id="KW-0961">Cell wall biogenesis/degradation</keyword>
<keyword evidence="3" id="KW-0808">Transferase</keyword>
<dbReference type="AlphaFoldDB" id="A0A9X1D9I7"/>
<accession>A0A9X1D9I7</accession>
<evidence type="ECO:0000256" key="1">
    <source>
        <dbReference type="ARBA" id="ARBA00004752"/>
    </source>
</evidence>
<evidence type="ECO:0000256" key="8">
    <source>
        <dbReference type="SAM" id="SignalP"/>
    </source>
</evidence>
<reference evidence="10" key="1">
    <citation type="journal article" date="2021" name="Microorganisms">
        <title>Phylogenomic Reconstruction and Metabolic Potential of the Genus Aminobacter.</title>
        <authorList>
            <person name="Artuso I."/>
            <person name="Turrini P."/>
            <person name="Pirolo M."/>
            <person name="Lugli G.A."/>
            <person name="Ventura M."/>
            <person name="Visca P."/>
        </authorList>
    </citation>
    <scope>NUCLEOTIDE SEQUENCE</scope>
    <source>
        <strain evidence="10">LMG 26462</strain>
    </source>
</reference>